<name>A0A225V147_9STRA</name>
<feature type="signal peptide" evidence="5">
    <location>
        <begin position="1"/>
        <end position="19"/>
    </location>
</feature>
<proteinExistence type="inferred from homology"/>
<gene>
    <name evidence="6" type="ORF">PHMEG_00031130</name>
</gene>
<comment type="domain">
    <text evidence="5">The RxLR-dEER motif acts to carry the protein into the host cell cytoplasm through binding to cell surface phosphatidylinositol-3-phosphate.</text>
</comment>
<sequence length="139" mass="15501">MRLSFAILFAATATLLTSGKTAVADTVRNSDILTMASPDAVGTIGTAQDMGGDKRFLRYHDNDDEERGKGLFDASRLEALMREADGLGYTQLQGTGVKRFFKTLTSKYNPVNVPIPDEYSTLRTLYHSWYYNHYVPKHG</sequence>
<evidence type="ECO:0000313" key="6">
    <source>
        <dbReference type="EMBL" id="OWY98169.1"/>
    </source>
</evidence>
<dbReference type="Pfam" id="PF16810">
    <property type="entry name" value="RXLR"/>
    <property type="match status" value="1"/>
</dbReference>
<dbReference type="AlphaFoldDB" id="A0A225V147"/>
<feature type="chain" id="PRO_5028515648" description="RxLR effector protein" evidence="5">
    <location>
        <begin position="20"/>
        <end position="139"/>
    </location>
</feature>
<evidence type="ECO:0000256" key="1">
    <source>
        <dbReference type="ARBA" id="ARBA00004613"/>
    </source>
</evidence>
<keyword evidence="4 5" id="KW-0732">Signal</keyword>
<dbReference type="OrthoDB" id="126025at2759"/>
<comment type="caution">
    <text evidence="6">The sequence shown here is derived from an EMBL/GenBank/DDBJ whole genome shotgun (WGS) entry which is preliminary data.</text>
</comment>
<keyword evidence="7" id="KW-1185">Reference proteome</keyword>
<comment type="function">
    <text evidence="5">Effector that suppresses plant defense responses during pathogen infection.</text>
</comment>
<dbReference type="InterPro" id="IPR031825">
    <property type="entry name" value="RXLR"/>
</dbReference>
<keyword evidence="3 5" id="KW-0964">Secreted</keyword>
<comment type="subcellular location">
    <subcellularLocation>
        <location evidence="1 5">Secreted</location>
    </subcellularLocation>
</comment>
<protein>
    <recommendedName>
        <fullName evidence="5">RxLR effector protein</fullName>
    </recommendedName>
</protein>
<evidence type="ECO:0000256" key="2">
    <source>
        <dbReference type="ARBA" id="ARBA00010400"/>
    </source>
</evidence>
<dbReference type="GO" id="GO:0005576">
    <property type="term" value="C:extracellular region"/>
    <property type="evidence" value="ECO:0007669"/>
    <property type="project" value="UniProtKB-SubCell"/>
</dbReference>
<accession>A0A225V147</accession>
<dbReference type="EMBL" id="NBNE01009671">
    <property type="protein sequence ID" value="OWY98169.1"/>
    <property type="molecule type" value="Genomic_DNA"/>
</dbReference>
<dbReference type="Proteomes" id="UP000198211">
    <property type="component" value="Unassembled WGS sequence"/>
</dbReference>
<evidence type="ECO:0000256" key="3">
    <source>
        <dbReference type="ARBA" id="ARBA00022525"/>
    </source>
</evidence>
<evidence type="ECO:0000256" key="4">
    <source>
        <dbReference type="ARBA" id="ARBA00022729"/>
    </source>
</evidence>
<reference evidence="7" key="1">
    <citation type="submission" date="2017-03" db="EMBL/GenBank/DDBJ databases">
        <title>Phytopthora megakarya and P. palmivora, two closely related causual agents of cacao black pod achieved similar genome size and gene model numbers by different mechanisms.</title>
        <authorList>
            <person name="Ali S."/>
            <person name="Shao J."/>
            <person name="Larry D.J."/>
            <person name="Kronmiller B."/>
            <person name="Shen D."/>
            <person name="Strem M.D."/>
            <person name="Melnick R.L."/>
            <person name="Guiltinan M.J."/>
            <person name="Tyler B.M."/>
            <person name="Meinhardt L.W."/>
            <person name="Bailey B.A."/>
        </authorList>
    </citation>
    <scope>NUCLEOTIDE SEQUENCE [LARGE SCALE GENOMIC DNA]</scope>
    <source>
        <strain evidence="7">zdho120</strain>
    </source>
</reference>
<evidence type="ECO:0000313" key="7">
    <source>
        <dbReference type="Proteomes" id="UP000198211"/>
    </source>
</evidence>
<comment type="similarity">
    <text evidence="2 5">Belongs to the RxLR effector family.</text>
</comment>
<organism evidence="6 7">
    <name type="scientific">Phytophthora megakarya</name>
    <dbReference type="NCBI Taxonomy" id="4795"/>
    <lineage>
        <taxon>Eukaryota</taxon>
        <taxon>Sar</taxon>
        <taxon>Stramenopiles</taxon>
        <taxon>Oomycota</taxon>
        <taxon>Peronosporomycetes</taxon>
        <taxon>Peronosporales</taxon>
        <taxon>Peronosporaceae</taxon>
        <taxon>Phytophthora</taxon>
    </lineage>
</organism>
<evidence type="ECO:0000256" key="5">
    <source>
        <dbReference type="RuleBase" id="RU367124"/>
    </source>
</evidence>